<name>K0RY40_THAOC</name>
<dbReference type="AlphaFoldDB" id="K0RY40"/>
<evidence type="ECO:0000313" key="3">
    <source>
        <dbReference type="Proteomes" id="UP000266841"/>
    </source>
</evidence>
<reference evidence="2 3" key="1">
    <citation type="journal article" date="2012" name="Genome Biol.">
        <title>Genome and low-iron response of an oceanic diatom adapted to chronic iron limitation.</title>
        <authorList>
            <person name="Lommer M."/>
            <person name="Specht M."/>
            <person name="Roy A.S."/>
            <person name="Kraemer L."/>
            <person name="Andreson R."/>
            <person name="Gutowska M.A."/>
            <person name="Wolf J."/>
            <person name="Bergner S.V."/>
            <person name="Schilhabel M.B."/>
            <person name="Klostermeier U.C."/>
            <person name="Beiko R.G."/>
            <person name="Rosenstiel P."/>
            <person name="Hippler M."/>
            <person name="Laroche J."/>
        </authorList>
    </citation>
    <scope>NUCLEOTIDE SEQUENCE [LARGE SCALE GENOMIC DNA]</scope>
    <source>
        <strain evidence="2 3">CCMP1005</strain>
    </source>
</reference>
<dbReference type="Proteomes" id="UP000266841">
    <property type="component" value="Unassembled WGS sequence"/>
</dbReference>
<evidence type="ECO:0000256" key="1">
    <source>
        <dbReference type="SAM" id="Phobius"/>
    </source>
</evidence>
<feature type="transmembrane region" description="Helical" evidence="1">
    <location>
        <begin position="81"/>
        <end position="103"/>
    </location>
</feature>
<accession>K0RY40</accession>
<proteinExistence type="predicted"/>
<dbReference type="EMBL" id="AGNL01037150">
    <property type="protein sequence ID" value="EJK53736.1"/>
    <property type="molecule type" value="Genomic_DNA"/>
</dbReference>
<keyword evidence="1" id="KW-0812">Transmembrane</keyword>
<keyword evidence="3" id="KW-1185">Reference proteome</keyword>
<sequence>MCYWSFALGGCASKTKMRAVNNLAGKGRAERRVSEAHPPRELWSRVARVRKRAARKKSQPARSQGLIVNKRSYRTGRLTRMAITFILVLLMGLVLAGHSACAFQMRRAPRHPPSTLHALPLPFGEKAEPQLPKDVKDAISKCRGAVQKALEDRLSRMDIEMPGEGGELDVHEATTLTPDFNVSRRKLRRREE</sequence>
<protein>
    <submittedName>
        <fullName evidence="2">Uncharacterized protein</fullName>
    </submittedName>
</protein>
<organism evidence="2 3">
    <name type="scientific">Thalassiosira oceanica</name>
    <name type="common">Marine diatom</name>
    <dbReference type="NCBI Taxonomy" id="159749"/>
    <lineage>
        <taxon>Eukaryota</taxon>
        <taxon>Sar</taxon>
        <taxon>Stramenopiles</taxon>
        <taxon>Ochrophyta</taxon>
        <taxon>Bacillariophyta</taxon>
        <taxon>Coscinodiscophyceae</taxon>
        <taxon>Thalassiosirophycidae</taxon>
        <taxon>Thalassiosirales</taxon>
        <taxon>Thalassiosiraceae</taxon>
        <taxon>Thalassiosira</taxon>
    </lineage>
</organism>
<keyword evidence="1" id="KW-0472">Membrane</keyword>
<comment type="caution">
    <text evidence="2">The sequence shown here is derived from an EMBL/GenBank/DDBJ whole genome shotgun (WGS) entry which is preliminary data.</text>
</comment>
<gene>
    <name evidence="2" type="ORF">THAOC_26762</name>
</gene>
<keyword evidence="1" id="KW-1133">Transmembrane helix</keyword>
<evidence type="ECO:0000313" key="2">
    <source>
        <dbReference type="EMBL" id="EJK53736.1"/>
    </source>
</evidence>